<reference evidence="1" key="1">
    <citation type="submission" date="2006-03" db="EMBL/GenBank/DDBJ databases">
        <authorList>
            <person name="Bowman J."/>
            <person name="Ferriera S."/>
            <person name="Johnson J."/>
            <person name="Kravitz S."/>
            <person name="Halpern A."/>
            <person name="Remington K."/>
            <person name="Beeson K."/>
            <person name="Tran B."/>
            <person name="Rogers Y.-H."/>
            <person name="Friedman R."/>
            <person name="Venter J.C."/>
        </authorList>
    </citation>
    <scope>NUCLEOTIDE SEQUENCE [LARGE SCALE GENOMIC DNA]</scope>
    <source>
        <strain evidence="1">ATCC 700755</strain>
    </source>
</reference>
<reference evidence="1" key="2">
    <citation type="submission" date="2012-09" db="EMBL/GenBank/DDBJ databases">
        <title>The complete sequence of Psychroflexus torquis an extreme psychrophile from sea-ice that is stimulated by light.</title>
        <authorList>
            <person name="Feng S."/>
            <person name="Powell S.M."/>
            <person name="Bowman J.P."/>
        </authorList>
    </citation>
    <scope>NUCLEOTIDE SEQUENCE [LARGE SCALE GENOMIC DNA]</scope>
    <source>
        <strain evidence="1">ATCC 700755</strain>
    </source>
</reference>
<protein>
    <submittedName>
        <fullName evidence="1">Uncharacterized protein</fullName>
    </submittedName>
</protein>
<dbReference type="Proteomes" id="UP000008514">
    <property type="component" value="Chromosome"/>
</dbReference>
<evidence type="ECO:0000313" key="2">
    <source>
        <dbReference type="Proteomes" id="UP000008514"/>
    </source>
</evidence>
<proteinExistence type="predicted"/>
<name>K4IHQ7_PSYTT</name>
<dbReference type="HOGENOM" id="CLU_2993458_0_0_10"/>
<dbReference type="AlphaFoldDB" id="K4IHQ7"/>
<dbReference type="STRING" id="313595.P700755_001741"/>
<evidence type="ECO:0000313" key="1">
    <source>
        <dbReference type="EMBL" id="AFU68591.1"/>
    </source>
</evidence>
<keyword evidence="2" id="KW-1185">Reference proteome</keyword>
<sequence length="57" mass="6402">MYNSSIILVNWIIGDSRRTNLDYSPVLVVIHNSVLKTPLTSTAPFWWPISAAHDSGF</sequence>
<organism evidence="1 2">
    <name type="scientific">Psychroflexus torquis (strain ATCC 700755 / CIP 106069 / ACAM 623)</name>
    <dbReference type="NCBI Taxonomy" id="313595"/>
    <lineage>
        <taxon>Bacteria</taxon>
        <taxon>Pseudomonadati</taxon>
        <taxon>Bacteroidota</taxon>
        <taxon>Flavobacteriia</taxon>
        <taxon>Flavobacteriales</taxon>
        <taxon>Flavobacteriaceae</taxon>
        <taxon>Psychroflexus</taxon>
    </lineage>
</organism>
<dbReference type="EMBL" id="CP003879">
    <property type="protein sequence ID" value="AFU68591.1"/>
    <property type="molecule type" value="Genomic_DNA"/>
</dbReference>
<accession>K4IHQ7</accession>
<dbReference type="KEGG" id="ptq:P700755_001741"/>
<gene>
    <name evidence="1" type="ordered locus">P700755_001741</name>
</gene>